<keyword evidence="15" id="KW-1185">Reference proteome</keyword>
<feature type="domain" description="Copper amine oxidase catalytic" evidence="11">
    <location>
        <begin position="366"/>
        <end position="758"/>
    </location>
</feature>
<dbReference type="Gene3D" id="3.10.450.40">
    <property type="match status" value="2"/>
</dbReference>
<comment type="cofactor">
    <cofactor evidence="8">
        <name>Cu cation</name>
        <dbReference type="ChEBI" id="CHEBI:23378"/>
    </cofactor>
    <text evidence="8">Contains 1 topaquinone per subunit.</text>
</comment>
<evidence type="ECO:0000256" key="2">
    <source>
        <dbReference type="ARBA" id="ARBA00022723"/>
    </source>
</evidence>
<dbReference type="PANTHER" id="PTHR10638:SF20">
    <property type="entry name" value="AMINE OXIDASE"/>
    <property type="match status" value="1"/>
</dbReference>
<feature type="domain" description="DUF1965" evidence="13">
    <location>
        <begin position="286"/>
        <end position="332"/>
    </location>
</feature>
<dbReference type="EC" id="1.4.3.-" evidence="8"/>
<dbReference type="Pfam" id="PF09248">
    <property type="entry name" value="DUF1965"/>
    <property type="match status" value="1"/>
</dbReference>
<dbReference type="SUPFAM" id="SSF49998">
    <property type="entry name" value="Amine oxidase catalytic domain"/>
    <property type="match status" value="1"/>
</dbReference>
<evidence type="ECO:0000259" key="12">
    <source>
        <dbReference type="Pfam" id="PF02727"/>
    </source>
</evidence>
<dbReference type="Gene3D" id="2.70.98.20">
    <property type="entry name" value="Copper amine oxidase, catalytic domain"/>
    <property type="match status" value="1"/>
</dbReference>
<accession>A0A8K0A5U4</accession>
<dbReference type="InterPro" id="IPR049948">
    <property type="entry name" value="Cu_Am_ox_TPQ-bd"/>
</dbReference>
<organism evidence="14 15">
    <name type="scientific">Branchiostoma lanceolatum</name>
    <name type="common">Common lancelet</name>
    <name type="synonym">Amphioxus lanceolatum</name>
    <dbReference type="NCBI Taxonomy" id="7740"/>
    <lineage>
        <taxon>Eukaryota</taxon>
        <taxon>Metazoa</taxon>
        <taxon>Chordata</taxon>
        <taxon>Cephalochordata</taxon>
        <taxon>Leptocardii</taxon>
        <taxon>Amphioxiformes</taxon>
        <taxon>Branchiostomatidae</taxon>
        <taxon>Branchiostoma</taxon>
    </lineage>
</organism>
<keyword evidence="10" id="KW-0472">Membrane</keyword>
<dbReference type="PRINTS" id="PR00766">
    <property type="entry name" value="CUDAOXIDASE"/>
</dbReference>
<feature type="active site" description="Proton acceptor" evidence="6">
    <location>
        <position position="438"/>
    </location>
</feature>
<dbReference type="GO" id="GO:0008131">
    <property type="term" value="F:primary methylamine oxidase activity"/>
    <property type="evidence" value="ECO:0007669"/>
    <property type="project" value="InterPro"/>
</dbReference>
<dbReference type="InterPro" id="IPR036460">
    <property type="entry name" value="Cu_amine_oxidase_C_sf"/>
</dbReference>
<dbReference type="FunFam" id="2.70.98.20:FF:000002">
    <property type="entry name" value="Amine oxidase"/>
    <property type="match status" value="1"/>
</dbReference>
<protein>
    <recommendedName>
        <fullName evidence="8">Amine oxidase</fullName>
        <ecNumber evidence="8">1.4.3.-</ecNumber>
    </recommendedName>
</protein>
<dbReference type="Proteomes" id="UP000838412">
    <property type="component" value="Chromosome 7"/>
</dbReference>
<feature type="transmembrane region" description="Helical" evidence="10">
    <location>
        <begin position="33"/>
        <end position="54"/>
    </location>
</feature>
<dbReference type="OrthoDB" id="5379943at2759"/>
<reference evidence="14" key="1">
    <citation type="submission" date="2022-01" db="EMBL/GenBank/DDBJ databases">
        <authorList>
            <person name="Braso-Vives M."/>
        </authorList>
    </citation>
    <scope>NUCLEOTIDE SEQUENCE</scope>
</reference>
<evidence type="ECO:0000259" key="13">
    <source>
        <dbReference type="Pfam" id="PF09248"/>
    </source>
</evidence>
<feature type="domain" description="Copper amine oxidase N2-terminal" evidence="12">
    <location>
        <begin position="120"/>
        <end position="193"/>
    </location>
</feature>
<dbReference type="InterPro" id="IPR015328">
    <property type="entry name" value="DUF1965"/>
</dbReference>
<comment type="PTM">
    <text evidence="7 8">Topaquinone (TPQ) is generated by copper-dependent autoxidation of a specific tyrosyl residue.</text>
</comment>
<evidence type="ECO:0000256" key="4">
    <source>
        <dbReference type="ARBA" id="ARBA00023002"/>
    </source>
</evidence>
<feature type="active site" description="Schiff-base intermediate with substrate; via topaquinone" evidence="6">
    <location>
        <position position="525"/>
    </location>
</feature>
<evidence type="ECO:0000256" key="5">
    <source>
        <dbReference type="ARBA" id="ARBA00023008"/>
    </source>
</evidence>
<keyword evidence="10" id="KW-1133">Transmembrane helix</keyword>
<dbReference type="InterPro" id="IPR016182">
    <property type="entry name" value="Cu_amine_oxidase_N-reg"/>
</dbReference>
<dbReference type="GO" id="GO:0048038">
    <property type="term" value="F:quinone binding"/>
    <property type="evidence" value="ECO:0007669"/>
    <property type="project" value="InterPro"/>
</dbReference>
<keyword evidence="10" id="KW-0812">Transmembrane</keyword>
<evidence type="ECO:0000256" key="7">
    <source>
        <dbReference type="PIRSR" id="PIRSR600269-51"/>
    </source>
</evidence>
<dbReference type="Pfam" id="PF02727">
    <property type="entry name" value="Cu_amine_oxidN2"/>
    <property type="match status" value="1"/>
</dbReference>
<dbReference type="InterPro" id="IPR000269">
    <property type="entry name" value="Cu_amine_oxidase"/>
</dbReference>
<dbReference type="Pfam" id="PF01179">
    <property type="entry name" value="Cu_amine_oxid"/>
    <property type="match status" value="1"/>
</dbReference>
<name>A0A8K0A5U4_BRALA</name>
<dbReference type="GO" id="GO:0005507">
    <property type="term" value="F:copper ion binding"/>
    <property type="evidence" value="ECO:0007669"/>
    <property type="project" value="InterPro"/>
</dbReference>
<keyword evidence="3 6" id="KW-0801">TPQ</keyword>
<proteinExistence type="inferred from homology"/>
<evidence type="ECO:0000256" key="8">
    <source>
        <dbReference type="RuleBase" id="RU000672"/>
    </source>
</evidence>
<evidence type="ECO:0000256" key="9">
    <source>
        <dbReference type="SAM" id="MobiDB-lite"/>
    </source>
</evidence>
<sequence>MADSTVGKDSASSSTSPGQAETRAASFWSNVQFLQALAVVQCLVWVAFAIALGVSARGGVETGNSLCNTDADQNKDSQEGTVPKPCPDGMVSEPVSEDDPAVYDDLTQREHLAVRDYMLAQSTLGLVPWEDATLHDSYIYAMELHVPSKAEALRFLDNSGSRPERQALVIVYGGSRLAPAVEEYVVGPLPNPTRHTTYTPPGRKNPIPWTSRAPDLKEYMVLRETVETALSVVHNIFSESYGYTLHNWSTRCLLTPDTTPRGYSSGERKTWFRAVRNLPGGFLHHVGFMFQINHESRDPSQWKIDRVFYNEQYFDSVDEFVRRYNDGTLQKTRLPDYADEGTDGVLFSSFLRRGPGQPQIPLRAPELFEPDGKRYKTRGRHVEYMGWSFYWRLGITQGLRLYDVKVNGQRIVYELSSMEAAAIYSGHDPKMLRSFFTDSGWSQGRSYELVRGVDCPNTAIFFDALHHRDTAGPRRFKNAVCVFELNSRIPLRRHFDSDYAGGYEFYGGMVDHALILRHIFTIGNYDYIYDYIFHQNGVLEAEAPYGYPAWANQVGNLHQHGFSFKVDIDVLGTENRFETVDIVLENITNPERPDLRHIQTHLQRSLKTTEKEAAIQYRFDQPKYYNFYNNLKKNRFGVHRGYRLQVNGIAKSLLRRNDSPAMRGVGWMDYQLAVTHRKESEPSSSSIYNQNDLYDPVVDFQAYINDNESIVDRDLVAWVTLGAHHIPDTSDYPTTTTTGNHLKFFLRPFNYFDEDPSMGSSNAVYVTPKDNFNSANVNRFGTEEGPSCVPIEPSFQYDGTWFDGE</sequence>
<comment type="similarity">
    <text evidence="1 8">Belongs to the copper/topaquinone oxidase family.</text>
</comment>
<dbReference type="PROSITE" id="PS01164">
    <property type="entry name" value="COPPER_AMINE_OXID_1"/>
    <property type="match status" value="1"/>
</dbReference>
<dbReference type="InterPro" id="IPR015800">
    <property type="entry name" value="Cu_amine_oxidase_N2"/>
</dbReference>
<keyword evidence="4 8" id="KW-0560">Oxidoreductase</keyword>
<evidence type="ECO:0000313" key="15">
    <source>
        <dbReference type="Proteomes" id="UP000838412"/>
    </source>
</evidence>
<evidence type="ECO:0000256" key="10">
    <source>
        <dbReference type="SAM" id="Phobius"/>
    </source>
</evidence>
<evidence type="ECO:0000256" key="6">
    <source>
        <dbReference type="PIRSR" id="PIRSR600269-50"/>
    </source>
</evidence>
<feature type="region of interest" description="Disordered" evidence="9">
    <location>
        <begin position="68"/>
        <end position="88"/>
    </location>
</feature>
<feature type="modified residue" description="2',4',5'-topaquinone" evidence="7">
    <location>
        <position position="525"/>
    </location>
</feature>
<keyword evidence="5 8" id="KW-0186">Copper</keyword>
<dbReference type="EMBL" id="OV696692">
    <property type="protein sequence ID" value="CAH1269395.1"/>
    <property type="molecule type" value="Genomic_DNA"/>
</dbReference>
<keyword evidence="2 8" id="KW-0479">Metal-binding</keyword>
<dbReference type="GO" id="GO:0005886">
    <property type="term" value="C:plasma membrane"/>
    <property type="evidence" value="ECO:0007669"/>
    <property type="project" value="TreeGrafter"/>
</dbReference>
<dbReference type="AlphaFoldDB" id="A0A8K0A5U4"/>
<evidence type="ECO:0000256" key="1">
    <source>
        <dbReference type="ARBA" id="ARBA00007983"/>
    </source>
</evidence>
<gene>
    <name evidence="14" type="primary">AOC1</name>
    <name evidence="14" type="ORF">BLAG_LOCUS22050</name>
</gene>
<dbReference type="GO" id="GO:0009308">
    <property type="term" value="P:amine metabolic process"/>
    <property type="evidence" value="ECO:0007669"/>
    <property type="project" value="UniProtKB-UniRule"/>
</dbReference>
<dbReference type="FunFam" id="3.10.450.40:FF:000018">
    <property type="entry name" value="Amine oxidase"/>
    <property type="match status" value="1"/>
</dbReference>
<evidence type="ECO:0000313" key="14">
    <source>
        <dbReference type="EMBL" id="CAH1269395.1"/>
    </source>
</evidence>
<dbReference type="PANTHER" id="PTHR10638">
    <property type="entry name" value="COPPER AMINE OXIDASE"/>
    <property type="match status" value="1"/>
</dbReference>
<dbReference type="InterPro" id="IPR015798">
    <property type="entry name" value="Cu_amine_oxidase_C"/>
</dbReference>
<evidence type="ECO:0000256" key="3">
    <source>
        <dbReference type="ARBA" id="ARBA00022772"/>
    </source>
</evidence>
<evidence type="ECO:0000259" key="11">
    <source>
        <dbReference type="Pfam" id="PF01179"/>
    </source>
</evidence>
<dbReference type="FunFam" id="3.10.450.40:FF:000022">
    <property type="entry name" value="Amine oxidase"/>
    <property type="match status" value="1"/>
</dbReference>
<dbReference type="SUPFAM" id="SSF54416">
    <property type="entry name" value="Amine oxidase N-terminal region"/>
    <property type="match status" value="2"/>
</dbReference>